<dbReference type="AlphaFoldDB" id="A0A450V1H2"/>
<dbReference type="InterPro" id="IPR019734">
    <property type="entry name" value="TPR_rpt"/>
</dbReference>
<dbReference type="Gene3D" id="1.25.40.10">
    <property type="entry name" value="Tetratricopeptide repeat domain"/>
    <property type="match status" value="2"/>
</dbReference>
<accession>A0A450V1H2</accession>
<name>A0A450V1H2_9GAMM</name>
<dbReference type="InterPro" id="IPR011990">
    <property type="entry name" value="TPR-like_helical_dom_sf"/>
</dbReference>
<feature type="domain" description="DUF4365" evidence="1">
    <location>
        <begin position="6"/>
        <end position="138"/>
    </location>
</feature>
<dbReference type="Pfam" id="PF14280">
    <property type="entry name" value="DUF4365"/>
    <property type="match status" value="1"/>
</dbReference>
<sequence>MQHQLEDLSRNKYGLVLPSHWVFRDKNKDYGIDGEVEIFNSEGKATGLVYWVQLKATESGKEATIKSVDLSLEKINYYKRLDVPVLLVRYSSEKDSFYIKWASEVDHFFAKDGAKTMRVRFSDSDIWDEKTAQAIEEYLFKVRAVKSGAIKLPLNACITFGSDKIRGVGVGVLLNKIRLNLDKYRDILSLVPNKDKAIADIHLDSNTLKVGIAGMAGCIFHSVNLMDKSTLPSDLIKDISLGLSVAVTMLGYSDLAARIIFHNDDMAERLMAKPDIIRYILPGLLKTSYFDDVLDLVGAIIDNEENNLLEIIAGSAVLLSGDHDRRRNSIEKFLIRNSERYRSVEPGQYGTSMYNLGNFYRSIDRQKEAVKCYSAARRYEHKYYDQEYFFGELAGSLFELGKYRSSSDFYKKAIDFHGHKEWRPQYADALMFAGEYRHSCDVFEDYLSNKDNKATEWVLKATFLKNMIRIGNTESQIRQKEWATSLADIGGCEDDEARERLDEALRYDLLCGLAWYNLGKLKLKENEKEEAAFCFTVCSLVQPRDIEAWINATLLSFNTAVPIEIFILIVKEAYFFNRDKYLKALYDMIDSQAGEKPLEQISAAIEKIVEEESYEKPKPELRFLDIDGKFKNIANLQSI</sequence>
<evidence type="ECO:0000313" key="2">
    <source>
        <dbReference type="EMBL" id="VFJ98658.1"/>
    </source>
</evidence>
<protein>
    <submittedName>
        <fullName evidence="2">Tetratricopeptide repeat-containing protein</fullName>
    </submittedName>
</protein>
<evidence type="ECO:0000313" key="3">
    <source>
        <dbReference type="EMBL" id="VFJ98891.1"/>
    </source>
</evidence>
<dbReference type="InterPro" id="IPR025375">
    <property type="entry name" value="DUF4365"/>
</dbReference>
<proteinExistence type="predicted"/>
<dbReference type="SUPFAM" id="SSF48452">
    <property type="entry name" value="TPR-like"/>
    <property type="match status" value="1"/>
</dbReference>
<organism evidence="2">
    <name type="scientific">Candidatus Kentrum eta</name>
    <dbReference type="NCBI Taxonomy" id="2126337"/>
    <lineage>
        <taxon>Bacteria</taxon>
        <taxon>Pseudomonadati</taxon>
        <taxon>Pseudomonadota</taxon>
        <taxon>Gammaproteobacteria</taxon>
        <taxon>Candidatus Kentrum</taxon>
    </lineage>
</organism>
<evidence type="ECO:0000313" key="4">
    <source>
        <dbReference type="EMBL" id="VFK03712.1"/>
    </source>
</evidence>
<evidence type="ECO:0000259" key="1">
    <source>
        <dbReference type="Pfam" id="PF14280"/>
    </source>
</evidence>
<reference evidence="2" key="1">
    <citation type="submission" date="2019-02" db="EMBL/GenBank/DDBJ databases">
        <authorList>
            <person name="Gruber-Vodicka R. H."/>
            <person name="Seah K. B. B."/>
        </authorList>
    </citation>
    <scope>NUCLEOTIDE SEQUENCE</scope>
    <source>
        <strain evidence="4">BECK_SA2B12</strain>
        <strain evidence="2">BECK_SA2B15</strain>
        <strain evidence="3">BECK_SA2B20</strain>
    </source>
</reference>
<dbReference type="EMBL" id="CAADFG010000144">
    <property type="protein sequence ID" value="VFJ98658.1"/>
    <property type="molecule type" value="Genomic_DNA"/>
</dbReference>
<dbReference type="Pfam" id="PF13181">
    <property type="entry name" value="TPR_8"/>
    <property type="match status" value="1"/>
</dbReference>
<gene>
    <name evidence="2" type="ORF">BECKH772A_GA0070896_101441</name>
    <name evidence="3" type="ORF">BECKH772B_GA0070898_101461</name>
    <name evidence="4" type="ORF">BECKH772C_GA0070978_101421</name>
</gene>
<dbReference type="EMBL" id="CAADFJ010000142">
    <property type="protein sequence ID" value="VFK03712.1"/>
    <property type="molecule type" value="Genomic_DNA"/>
</dbReference>
<dbReference type="EMBL" id="CAADFI010000146">
    <property type="protein sequence ID" value="VFJ98891.1"/>
    <property type="molecule type" value="Genomic_DNA"/>
</dbReference>
<dbReference type="SMART" id="SM00028">
    <property type="entry name" value="TPR"/>
    <property type="match status" value="3"/>
</dbReference>